<accession>Q4L3S3</accession>
<evidence type="ECO:0000313" key="1">
    <source>
        <dbReference type="EMBL" id="BAE05704.1"/>
    </source>
</evidence>
<dbReference type="RefSeq" id="WP_011276650.1">
    <property type="nucleotide sequence ID" value="NC_007168.1"/>
</dbReference>
<sequence>MESDFEQEPKHWDELIKVPVYSMKQLEYMVKNDIPLTENKDVYKD</sequence>
<protein>
    <submittedName>
        <fullName evidence="1">Uncharacterized protein</fullName>
    </submittedName>
</protein>
<dbReference type="AlphaFoldDB" id="Q4L3S3"/>
<dbReference type="Proteomes" id="UP000000543">
    <property type="component" value="Chromosome"/>
</dbReference>
<reference evidence="1 2" key="1">
    <citation type="journal article" date="2005" name="J. Bacteriol.">
        <title>Whole-genome sequencing of Staphylococcus haemolyticus uncovers the extreme plasticity of its genome and the evolution of human-colonizing staphylococcal species.</title>
        <authorList>
            <person name="Takeuchi F."/>
            <person name="Watanabe S."/>
            <person name="Baba T."/>
            <person name="Yuzawa H."/>
            <person name="Ito T."/>
            <person name="Morimoto Y."/>
            <person name="Kuroda M."/>
            <person name="Cui L."/>
            <person name="Takahashi M."/>
            <person name="Ankai A."/>
            <person name="Baba S."/>
            <person name="Fukui S."/>
            <person name="Lee J.C."/>
            <person name="Hiramatsu K."/>
        </authorList>
    </citation>
    <scope>NUCLEOTIDE SEQUENCE [LARGE SCALE GENOMIC DNA]</scope>
    <source>
        <strain evidence="1 2">JCSC1435</strain>
    </source>
</reference>
<name>Q4L3S3_STAHJ</name>
<evidence type="ECO:0000313" key="2">
    <source>
        <dbReference type="Proteomes" id="UP000000543"/>
    </source>
</evidence>
<dbReference type="EMBL" id="AP006716">
    <property type="protein sequence ID" value="BAE05704.1"/>
    <property type="molecule type" value="Genomic_DNA"/>
</dbReference>
<dbReference type="HOGENOM" id="CLU_3205527_0_0_9"/>
<dbReference type="KEGG" id="sha:SH2395"/>
<gene>
    <name evidence="1" type="ordered locus">SH2395</name>
</gene>
<organism evidence="1 2">
    <name type="scientific">Staphylococcus haemolyticus (strain JCSC1435)</name>
    <dbReference type="NCBI Taxonomy" id="279808"/>
    <lineage>
        <taxon>Bacteria</taxon>
        <taxon>Bacillati</taxon>
        <taxon>Bacillota</taxon>
        <taxon>Bacilli</taxon>
        <taxon>Bacillales</taxon>
        <taxon>Staphylococcaceae</taxon>
        <taxon>Staphylococcus</taxon>
    </lineage>
</organism>
<proteinExistence type="predicted"/>